<evidence type="ECO:0000313" key="4">
    <source>
        <dbReference type="Proteomes" id="UP000321362"/>
    </source>
</evidence>
<dbReference type="EMBL" id="CP042437">
    <property type="protein sequence ID" value="QEC77929.1"/>
    <property type="molecule type" value="Genomic_DNA"/>
</dbReference>
<dbReference type="GO" id="GO:0005975">
    <property type="term" value="P:carbohydrate metabolic process"/>
    <property type="evidence" value="ECO:0007669"/>
    <property type="project" value="InterPro"/>
</dbReference>
<evidence type="ECO:0000256" key="2">
    <source>
        <dbReference type="ARBA" id="ARBA00022679"/>
    </source>
</evidence>
<dbReference type="GO" id="GO:0008107">
    <property type="term" value="F:galactoside 2-alpha-L-fucosyltransferase activity"/>
    <property type="evidence" value="ECO:0007669"/>
    <property type="project" value="InterPro"/>
</dbReference>
<protein>
    <submittedName>
        <fullName evidence="3">Alpha-1,2-fucosyltransferase</fullName>
    </submittedName>
</protein>
<dbReference type="RefSeq" id="WP_147056077.1">
    <property type="nucleotide sequence ID" value="NZ_CP042437.1"/>
</dbReference>
<dbReference type="AlphaFoldDB" id="A0A5B8W324"/>
<dbReference type="KEGG" id="mgk:FSB76_19035"/>
<evidence type="ECO:0000256" key="1">
    <source>
        <dbReference type="ARBA" id="ARBA00022676"/>
    </source>
</evidence>
<dbReference type="CDD" id="cd11301">
    <property type="entry name" value="Fut1_Fut2_like"/>
    <property type="match status" value="1"/>
</dbReference>
<keyword evidence="1 3" id="KW-0328">Glycosyltransferase</keyword>
<dbReference type="Gene3D" id="3.40.50.11350">
    <property type="match status" value="1"/>
</dbReference>
<reference evidence="3 4" key="1">
    <citation type="journal article" date="2013" name="J. Microbiol.">
        <title>Mucilaginibacter ginsenosidivorax sp. nov., with ginsenoside converting activity isolated from sediment.</title>
        <authorList>
            <person name="Kim J.K."/>
            <person name="Choi T.E."/>
            <person name="Liu Q.M."/>
            <person name="Park H.Y."/>
            <person name="Yi T.H."/>
            <person name="Yoon M.H."/>
            <person name="Kim S.C."/>
            <person name="Im W.T."/>
        </authorList>
    </citation>
    <scope>NUCLEOTIDE SEQUENCE [LARGE SCALE GENOMIC DNA]</scope>
    <source>
        <strain evidence="3 4">KHI28</strain>
    </source>
</reference>
<keyword evidence="4" id="KW-1185">Reference proteome</keyword>
<dbReference type="OrthoDB" id="9794601at2"/>
<dbReference type="Proteomes" id="UP000321362">
    <property type="component" value="Chromosome"/>
</dbReference>
<evidence type="ECO:0000313" key="3">
    <source>
        <dbReference type="EMBL" id="QEC77929.1"/>
    </source>
</evidence>
<gene>
    <name evidence="3" type="ORF">FSB76_19035</name>
</gene>
<proteinExistence type="predicted"/>
<dbReference type="InterPro" id="IPR002516">
    <property type="entry name" value="Glyco_trans_11"/>
</dbReference>
<keyword evidence="2 3" id="KW-0808">Transferase</keyword>
<dbReference type="PANTHER" id="PTHR11927">
    <property type="entry name" value="GALACTOSIDE 2-L-FUCOSYLTRANSFERASE"/>
    <property type="match status" value="1"/>
</dbReference>
<dbReference type="PANTHER" id="PTHR11927:SF9">
    <property type="entry name" value="L-FUCOSYLTRANSFERASE"/>
    <property type="match status" value="1"/>
</dbReference>
<dbReference type="Pfam" id="PF01531">
    <property type="entry name" value="Glyco_transf_11"/>
    <property type="match status" value="1"/>
</dbReference>
<organism evidence="3 4">
    <name type="scientific">Mucilaginibacter ginsenosidivorax</name>
    <dbReference type="NCBI Taxonomy" id="862126"/>
    <lineage>
        <taxon>Bacteria</taxon>
        <taxon>Pseudomonadati</taxon>
        <taxon>Bacteroidota</taxon>
        <taxon>Sphingobacteriia</taxon>
        <taxon>Sphingobacteriales</taxon>
        <taxon>Sphingobacteriaceae</taxon>
        <taxon>Mucilaginibacter</taxon>
    </lineage>
</organism>
<sequence>MIIIKLQGGLGNQMFQYAAARSISGDKPVYFDLNFLSANTTSTSTLTARHFELAIFNNIRFKTANRFMKPLIESRKAIYRYIKRILMPRAVFICQTENNEFINLQEITSATIYLDGYFQNENYFKSIREQLLLDFKFPSLNGAGKKKRAILEAQNPVALHVRRGDYLRPEVEAFHGILPLSYYQKAKDKLEMQVSNPHYFVFSDDPEWCRLNFGFLGDNVTIVSETAANTWEDMYLMSLCHHNIIANSSYSWWGAWLNTNPGKVVIAPYNWFVSAKADIVPSNWIKI</sequence>
<dbReference type="GO" id="GO:0016020">
    <property type="term" value="C:membrane"/>
    <property type="evidence" value="ECO:0007669"/>
    <property type="project" value="InterPro"/>
</dbReference>
<accession>A0A5B8W324</accession>
<name>A0A5B8W324_9SPHI</name>